<evidence type="ECO:0000313" key="2">
    <source>
        <dbReference type="EMBL" id="CAE8636917.1"/>
    </source>
</evidence>
<dbReference type="AlphaFoldDB" id="A0A813HFM1"/>
<sequence>NQGGWPGQGGWGGGQGDWGKGKGKGGGGGYQKQAPADADGNWRGGAAASGAGGAVGAGASADDGDSRGAAGLNAGPARGFGGFNAGPNAGFNAPQNFNAGGGSNVNGGSNFNGGAGFNGGSNFNGGAGRDRFNRTGDGAVGSIGAGLPAAAAPGDRFLARAAASGFPGVADELADEWRANEGASRFGSGQAAPIQSFPGVQPGEAMSSPFPLPYPVLVQATVLDENANKELSIKVRQLLMAYEASQVSEDLIKAYNAFEASLNAGEGICDTPVLTLLLVSLTRVNKLATCHKVLDAAVAEKIFLDANAVIA</sequence>
<keyword evidence="3" id="KW-1185">Reference proteome</keyword>
<proteinExistence type="predicted"/>
<feature type="non-terminal residue" evidence="2">
    <location>
        <position position="311"/>
    </location>
</feature>
<evidence type="ECO:0000313" key="3">
    <source>
        <dbReference type="Proteomes" id="UP000654075"/>
    </source>
</evidence>
<feature type="non-terminal residue" evidence="2">
    <location>
        <position position="1"/>
    </location>
</feature>
<protein>
    <submittedName>
        <fullName evidence="2">Uncharacterized protein</fullName>
    </submittedName>
</protein>
<accession>A0A813HFM1</accession>
<feature type="compositionally biased region" description="Gly residues" evidence="1">
    <location>
        <begin position="1"/>
        <end position="30"/>
    </location>
</feature>
<feature type="region of interest" description="Disordered" evidence="1">
    <location>
        <begin position="1"/>
        <end position="64"/>
    </location>
</feature>
<name>A0A813HFM1_POLGL</name>
<dbReference type="EMBL" id="CAJNNV010031572">
    <property type="protein sequence ID" value="CAE8636917.1"/>
    <property type="molecule type" value="Genomic_DNA"/>
</dbReference>
<reference evidence="2" key="1">
    <citation type="submission" date="2021-02" db="EMBL/GenBank/DDBJ databases">
        <authorList>
            <person name="Dougan E. K."/>
            <person name="Rhodes N."/>
            <person name="Thang M."/>
            <person name="Chan C."/>
        </authorList>
    </citation>
    <scope>NUCLEOTIDE SEQUENCE</scope>
</reference>
<organism evidence="2 3">
    <name type="scientific">Polarella glacialis</name>
    <name type="common">Dinoflagellate</name>
    <dbReference type="NCBI Taxonomy" id="89957"/>
    <lineage>
        <taxon>Eukaryota</taxon>
        <taxon>Sar</taxon>
        <taxon>Alveolata</taxon>
        <taxon>Dinophyceae</taxon>
        <taxon>Suessiales</taxon>
        <taxon>Suessiaceae</taxon>
        <taxon>Polarella</taxon>
    </lineage>
</organism>
<evidence type="ECO:0000256" key="1">
    <source>
        <dbReference type="SAM" id="MobiDB-lite"/>
    </source>
</evidence>
<gene>
    <name evidence="2" type="ORF">PGLA1383_LOCUS52320</name>
</gene>
<dbReference type="Proteomes" id="UP000654075">
    <property type="component" value="Unassembled WGS sequence"/>
</dbReference>
<comment type="caution">
    <text evidence="2">The sequence shown here is derived from an EMBL/GenBank/DDBJ whole genome shotgun (WGS) entry which is preliminary data.</text>
</comment>